<name>A0A401GRU5_9APHY</name>
<dbReference type="STRING" id="139825.A0A401GRU5"/>
<comment type="caution">
    <text evidence="2">The sequence shown here is derived from an EMBL/GenBank/DDBJ whole genome shotgun (WGS) entry which is preliminary data.</text>
</comment>
<sequence length="647" mass="70622">MPTFSSRSTIRETAGNFTLSLGARHIFAVGSPSEEVYNAKGLLPEDVDIILGSNLVFSLSGVLGSARVAANGVQHSAIVHQFLSHLKTNSSQLGLSTVSDVYIDEDDGLPKFTAASSRPMPSGRRPPTVRLVAIDLVFEWKSTVSDEAKGADDVDPFAARAYLPIMSALDRLVDTFVCWHLVRRYPLIFGPWRNMLDLECSFFPVVLRSITHMAQRSSNPLFRKRFTRLMTTLETQIVSSSASSIAALHGYLGHPPDESDKAEHGIDTAVDSDYDVLSLSLERLFRQEIRPARFKGCGTVSGVVHADENDDAVFNLSQDLLDDAGGTLNEIIDDEDDDDDDDEDDDYILGSEQVLDHSQVELDIDDWQDFPGDDPLLFGRFDEDSPTPSSSPDHDDFMPSSSESEIYTHTPHTHAASVDGLRTTELCSSHSQKVFLVSTSADTLSHDNLHGEELGLGFLGADDGLTLSHDPAADYWSFSAANDVDIFYSRPSSPESCRSFRNNCAGPREVDSVDCPDSLARQDCLNMSPTRASHSQASDVVFNGAEDGCILDLDWDIPDLDSSSRSSDDGHQPSADDFREASHTHTGSHLTDCYVLSGIDRATSHEATFCCSRPSSSSLIAVIGSAIDPEELEDKEEVEEGDILVVD</sequence>
<feature type="region of interest" description="Disordered" evidence="1">
    <location>
        <begin position="561"/>
        <end position="582"/>
    </location>
</feature>
<gene>
    <name evidence="2" type="ORF">SCP_0700690</name>
</gene>
<organism evidence="2 3">
    <name type="scientific">Sparassis crispa</name>
    <dbReference type="NCBI Taxonomy" id="139825"/>
    <lineage>
        <taxon>Eukaryota</taxon>
        <taxon>Fungi</taxon>
        <taxon>Dikarya</taxon>
        <taxon>Basidiomycota</taxon>
        <taxon>Agaricomycotina</taxon>
        <taxon>Agaricomycetes</taxon>
        <taxon>Polyporales</taxon>
        <taxon>Sparassidaceae</taxon>
        <taxon>Sparassis</taxon>
    </lineage>
</organism>
<accession>A0A401GRU5</accession>
<reference evidence="2 3" key="1">
    <citation type="journal article" date="2018" name="Sci. Rep.">
        <title>Genome sequence of the cauliflower mushroom Sparassis crispa (Hanabiratake) and its association with beneficial usage.</title>
        <authorList>
            <person name="Kiyama R."/>
            <person name="Furutani Y."/>
            <person name="Kawaguchi K."/>
            <person name="Nakanishi T."/>
        </authorList>
    </citation>
    <scope>NUCLEOTIDE SEQUENCE [LARGE SCALE GENOMIC DNA]</scope>
</reference>
<dbReference type="AlphaFoldDB" id="A0A401GRU5"/>
<evidence type="ECO:0000313" key="3">
    <source>
        <dbReference type="Proteomes" id="UP000287166"/>
    </source>
</evidence>
<dbReference type="RefSeq" id="XP_027615802.1">
    <property type="nucleotide sequence ID" value="XM_027760001.1"/>
</dbReference>
<dbReference type="GeneID" id="38781806"/>
<keyword evidence="3" id="KW-1185">Reference proteome</keyword>
<feature type="compositionally biased region" description="Basic and acidic residues" evidence="1">
    <location>
        <begin position="566"/>
        <end position="582"/>
    </location>
</feature>
<evidence type="ECO:0000313" key="2">
    <source>
        <dbReference type="EMBL" id="GBE84889.1"/>
    </source>
</evidence>
<dbReference type="OrthoDB" id="3141012at2759"/>
<proteinExistence type="predicted"/>
<dbReference type="EMBL" id="BFAD01000007">
    <property type="protein sequence ID" value="GBE84889.1"/>
    <property type="molecule type" value="Genomic_DNA"/>
</dbReference>
<evidence type="ECO:0000256" key="1">
    <source>
        <dbReference type="SAM" id="MobiDB-lite"/>
    </source>
</evidence>
<dbReference type="InParanoid" id="A0A401GRU5"/>
<dbReference type="Proteomes" id="UP000287166">
    <property type="component" value="Unassembled WGS sequence"/>
</dbReference>
<feature type="region of interest" description="Disordered" evidence="1">
    <location>
        <begin position="375"/>
        <end position="405"/>
    </location>
</feature>
<protein>
    <submittedName>
        <fullName evidence="2">Uncharacterized protein</fullName>
    </submittedName>
</protein>